<dbReference type="SUPFAM" id="SSF158446">
    <property type="entry name" value="IVS-encoded protein-like"/>
    <property type="match status" value="1"/>
</dbReference>
<gene>
    <name evidence="1" type="ORF">MNBD_BACTEROID05-1226</name>
</gene>
<dbReference type="EMBL" id="UOEN01000232">
    <property type="protein sequence ID" value="VAW14684.1"/>
    <property type="molecule type" value="Genomic_DNA"/>
</dbReference>
<proteinExistence type="predicted"/>
<dbReference type="AlphaFoldDB" id="A0A3B0U1L2"/>
<dbReference type="InterPro" id="IPR036583">
    <property type="entry name" value="23S_rRNA_IVS_sf"/>
</dbReference>
<dbReference type="Gene3D" id="1.20.1440.60">
    <property type="entry name" value="23S rRNA-intervening sequence"/>
    <property type="match status" value="1"/>
</dbReference>
<dbReference type="CDD" id="cd16377">
    <property type="entry name" value="23S_rRNA_IVP_like"/>
    <property type="match status" value="1"/>
</dbReference>
<evidence type="ECO:0008006" key="2">
    <source>
        <dbReference type="Google" id="ProtNLM"/>
    </source>
</evidence>
<name>A0A3B0U1L2_9ZZZZ</name>
<dbReference type="NCBIfam" id="TIGR02436">
    <property type="entry name" value="four helix bundle protein"/>
    <property type="match status" value="1"/>
</dbReference>
<sequence length="111" mass="12697">MQEASYKKLIAYQKSFDLVKRVYKLTGSFPKAELYGIVSQIRRASVSVPINIAEGYMRGTKEYRQFLKIALGSSAEVETLLCLSKELNFVSSLEYEKIYGINLEVIDHIHK</sequence>
<dbReference type="PANTHER" id="PTHR38471">
    <property type="entry name" value="FOUR HELIX BUNDLE PROTEIN"/>
    <property type="match status" value="1"/>
</dbReference>
<organism evidence="1">
    <name type="scientific">hydrothermal vent metagenome</name>
    <dbReference type="NCBI Taxonomy" id="652676"/>
    <lineage>
        <taxon>unclassified sequences</taxon>
        <taxon>metagenomes</taxon>
        <taxon>ecological metagenomes</taxon>
    </lineage>
</organism>
<reference evidence="1" key="1">
    <citation type="submission" date="2018-06" db="EMBL/GenBank/DDBJ databases">
        <authorList>
            <person name="Zhirakovskaya E."/>
        </authorList>
    </citation>
    <scope>NUCLEOTIDE SEQUENCE</scope>
</reference>
<dbReference type="PANTHER" id="PTHR38471:SF2">
    <property type="entry name" value="FOUR HELIX BUNDLE PROTEIN"/>
    <property type="match status" value="1"/>
</dbReference>
<dbReference type="InterPro" id="IPR012657">
    <property type="entry name" value="23S_rRNA-intervening_sequence"/>
</dbReference>
<dbReference type="Pfam" id="PF05635">
    <property type="entry name" value="23S_rRNA_IVP"/>
    <property type="match status" value="1"/>
</dbReference>
<evidence type="ECO:0000313" key="1">
    <source>
        <dbReference type="EMBL" id="VAW14684.1"/>
    </source>
</evidence>
<accession>A0A3B0U1L2</accession>
<protein>
    <recommendedName>
        <fullName evidence="2">Four helix bundle protein</fullName>
    </recommendedName>
</protein>